<reference evidence="1 2" key="1">
    <citation type="journal article" name="Sci. Rep.">
        <title>Telomere-to-telomere assembled and centromere annotated genomes of the two main subspecies of the button mushroom Agaricus bisporus reveal especially polymorphic chromosome ends.</title>
        <authorList>
            <person name="Sonnenberg A.S.M."/>
            <person name="Sedaghat-Telgerd N."/>
            <person name="Lavrijssen B."/>
            <person name="Ohm R.A."/>
            <person name="Hendrickx P.M."/>
            <person name="Scholtmeijer K."/>
            <person name="Baars J.J.P."/>
            <person name="van Peer A."/>
        </authorList>
    </citation>
    <scope>NUCLEOTIDE SEQUENCE [LARGE SCALE GENOMIC DNA]</scope>
    <source>
        <strain evidence="1 2">H119_p4</strain>
    </source>
</reference>
<name>A0A8H7F038_AGABI</name>
<organism evidence="1 2">
    <name type="scientific">Agaricus bisporus var. burnettii</name>
    <dbReference type="NCBI Taxonomy" id="192524"/>
    <lineage>
        <taxon>Eukaryota</taxon>
        <taxon>Fungi</taxon>
        <taxon>Dikarya</taxon>
        <taxon>Basidiomycota</taxon>
        <taxon>Agaricomycotina</taxon>
        <taxon>Agaricomycetes</taxon>
        <taxon>Agaricomycetidae</taxon>
        <taxon>Agaricales</taxon>
        <taxon>Agaricineae</taxon>
        <taxon>Agaricaceae</taxon>
        <taxon>Agaricus</taxon>
    </lineage>
</organism>
<comment type="caution">
    <text evidence="1">The sequence shown here is derived from an EMBL/GenBank/DDBJ whole genome shotgun (WGS) entry which is preliminary data.</text>
</comment>
<dbReference type="EMBL" id="JABXXO010000009">
    <property type="protein sequence ID" value="KAF7770680.1"/>
    <property type="molecule type" value="Genomic_DNA"/>
</dbReference>
<protein>
    <recommendedName>
        <fullName evidence="3">F-box domain-containing protein</fullName>
    </recommendedName>
</protein>
<sequence length="486" mass="56535">MIIPSSKYSSLSETVRIRPLERLHILNSTQSKTRSLPSELLSIIFQYACPTPPDIFGKKRIPTMAPFHLILRLVSTLWYDISQSTPQLWASIFLPKLRAENVDIRARYLKLCLDNSGNIPLTVSLRFEKKLWNIGWFISPVVDAALERSAHRIQALRILRPPGDWLEKLIPKMCQLATIHIDNPRPNLPWSPDQRVERLLLPRSSNMNRIYIRCPCLFDLRSAPTAQSITHVEIFELPVDFVMEFLSRCPNLVAFHCRYPIAPSQVKNPHTMLTSPFVLRHLSTFTWSTTRILDRISEWDITLFEHIHFPALTRFNWWPGLCFDVDDTALALRISRFPTSVTTLQFGGVGYRSVETFYLIHLFPFTGVTQLRLLHCEYYFVDQAFSFLSRGTERSSTLFPQLTSIMIDYRVAEVATPRWKMFHSESGKKVVQMLRSRIGLIDEFTLIVETAHFTQRWNDEVWQAVRQVKRDGLDLTIIEYGRPIFI</sequence>
<proteinExistence type="predicted"/>
<evidence type="ECO:0000313" key="1">
    <source>
        <dbReference type="EMBL" id="KAF7770680.1"/>
    </source>
</evidence>
<gene>
    <name evidence="1" type="ORF">Agabi119p4_6654</name>
</gene>
<evidence type="ECO:0008006" key="3">
    <source>
        <dbReference type="Google" id="ProtNLM"/>
    </source>
</evidence>
<accession>A0A8H7F038</accession>
<evidence type="ECO:0000313" key="2">
    <source>
        <dbReference type="Proteomes" id="UP000629468"/>
    </source>
</evidence>
<dbReference type="AlphaFoldDB" id="A0A8H7F038"/>
<dbReference type="Proteomes" id="UP000629468">
    <property type="component" value="Unassembled WGS sequence"/>
</dbReference>